<evidence type="ECO:0000313" key="1">
    <source>
        <dbReference type="EMBL" id="QNO44132.1"/>
    </source>
</evidence>
<proteinExistence type="predicted"/>
<accession>A0A7G9Y822</accession>
<evidence type="ECO:0000313" key="2">
    <source>
        <dbReference type="EMBL" id="QNO44156.1"/>
    </source>
</evidence>
<organism evidence="2">
    <name type="scientific">Candidatus Methanogaster sp. ANME-2c ERB4</name>
    <dbReference type="NCBI Taxonomy" id="2759911"/>
    <lineage>
        <taxon>Archaea</taxon>
        <taxon>Methanobacteriati</taxon>
        <taxon>Methanobacteriota</taxon>
        <taxon>Stenosarchaea group</taxon>
        <taxon>Methanomicrobia</taxon>
        <taxon>Methanosarcinales</taxon>
        <taxon>ANME-2 cluster</taxon>
        <taxon>Candidatus Methanogasteraceae</taxon>
        <taxon>Candidatus Methanogaster</taxon>
    </lineage>
</organism>
<dbReference type="AlphaFoldDB" id="A0A7G9Y822"/>
<sequence length="53" mass="6209">MHLYRITYSQVGSRYTPGVIFASIYYVPENTLHRPQRSLLVILAQNRPDMVRS</sequence>
<reference evidence="2" key="1">
    <citation type="submission" date="2020-06" db="EMBL/GenBank/DDBJ databases">
        <title>Unique genomic features of the anaerobic methanotrophic archaea.</title>
        <authorList>
            <person name="Chadwick G.L."/>
            <person name="Skennerton C.T."/>
            <person name="Laso-Perez R."/>
            <person name="Leu A.O."/>
            <person name="Speth D.R."/>
            <person name="Yu H."/>
            <person name="Morgan-Lang C."/>
            <person name="Hatzenpichler R."/>
            <person name="Goudeau D."/>
            <person name="Malmstrom R."/>
            <person name="Brazelton W.J."/>
            <person name="Woyke T."/>
            <person name="Hallam S.J."/>
            <person name="Tyson G.W."/>
            <person name="Wegener G."/>
            <person name="Boetius A."/>
            <person name="Orphan V."/>
        </authorList>
    </citation>
    <scope>NUCLEOTIDE SEQUENCE</scope>
</reference>
<dbReference type="EMBL" id="MT630922">
    <property type="protein sequence ID" value="QNO44156.1"/>
    <property type="molecule type" value="Genomic_DNA"/>
</dbReference>
<name>A0A7G9Y822_9EURY</name>
<gene>
    <name evidence="1" type="ORF">ELINAKEJ_00003</name>
    <name evidence="2" type="ORF">MIPKNKFN_00003</name>
</gene>
<dbReference type="EMBL" id="MT630914">
    <property type="protein sequence ID" value="QNO44132.1"/>
    <property type="molecule type" value="Genomic_DNA"/>
</dbReference>
<protein>
    <submittedName>
        <fullName evidence="2">Uncharacterized protein</fullName>
    </submittedName>
</protein>